<reference evidence="2" key="1">
    <citation type="submission" date="2022-03" db="EMBL/GenBank/DDBJ databases">
        <authorList>
            <person name="Martin C."/>
        </authorList>
    </citation>
    <scope>NUCLEOTIDE SEQUENCE</scope>
</reference>
<dbReference type="EMBL" id="CAIIXF020000010">
    <property type="protein sequence ID" value="CAH1797360.1"/>
    <property type="molecule type" value="Genomic_DNA"/>
</dbReference>
<keyword evidence="3" id="KW-1185">Reference proteome</keyword>
<name>A0A8S4PTI4_OWEFU</name>
<evidence type="ECO:0000256" key="1">
    <source>
        <dbReference type="SAM" id="MobiDB-lite"/>
    </source>
</evidence>
<feature type="region of interest" description="Disordered" evidence="1">
    <location>
        <begin position="53"/>
        <end position="80"/>
    </location>
</feature>
<organism evidence="2 3">
    <name type="scientific">Owenia fusiformis</name>
    <name type="common">Polychaete worm</name>
    <dbReference type="NCBI Taxonomy" id="6347"/>
    <lineage>
        <taxon>Eukaryota</taxon>
        <taxon>Metazoa</taxon>
        <taxon>Spiralia</taxon>
        <taxon>Lophotrochozoa</taxon>
        <taxon>Annelida</taxon>
        <taxon>Polychaeta</taxon>
        <taxon>Sedentaria</taxon>
        <taxon>Canalipalpata</taxon>
        <taxon>Sabellida</taxon>
        <taxon>Oweniida</taxon>
        <taxon>Oweniidae</taxon>
        <taxon>Owenia</taxon>
    </lineage>
</organism>
<dbReference type="AlphaFoldDB" id="A0A8S4PTI4"/>
<evidence type="ECO:0000313" key="3">
    <source>
        <dbReference type="Proteomes" id="UP000749559"/>
    </source>
</evidence>
<feature type="non-terminal residue" evidence="2">
    <location>
        <position position="100"/>
    </location>
</feature>
<protein>
    <submittedName>
        <fullName evidence="2">Uncharacterized protein</fullName>
    </submittedName>
</protein>
<evidence type="ECO:0000313" key="2">
    <source>
        <dbReference type="EMBL" id="CAH1797360.1"/>
    </source>
</evidence>
<dbReference type="Proteomes" id="UP000749559">
    <property type="component" value="Unassembled WGS sequence"/>
</dbReference>
<accession>A0A8S4PTI4</accession>
<comment type="caution">
    <text evidence="2">The sequence shown here is derived from an EMBL/GenBank/DDBJ whole genome shotgun (WGS) entry which is preliminary data.</text>
</comment>
<sequence>MFSHAFSHHHLGKKTQLRTYSVPCLAKKDLEGLLSQDVSNSLETLSCSPTREISHGKSLAHQDTISGHLRPTGERNRDVPSPAKIRWIDAFNKVCMQLSE</sequence>
<gene>
    <name evidence="2" type="ORF">OFUS_LOCUS21655</name>
</gene>
<proteinExistence type="predicted"/>